<keyword evidence="3" id="KW-1185">Reference proteome</keyword>
<sequence length="109" mass="11191">MSTGDDEGAQAGATSPATPGVPARRPRRAVRAPGTVGTDDSLLRSTLPAAPPSSNGTATSDPCPGSRIADRSTDALLAARSADDSDVGWGEGRDDNDDRLRLDKPPHWG</sequence>
<accession>A0A510V1Y5</accession>
<proteinExistence type="predicted"/>
<reference evidence="2 3" key="1">
    <citation type="submission" date="2019-07" db="EMBL/GenBank/DDBJ databases">
        <title>Whole genome shotgun sequence of Cellulomonas persica NBRC 101101.</title>
        <authorList>
            <person name="Hosoyama A."/>
            <person name="Uohara A."/>
            <person name="Ohji S."/>
            <person name="Ichikawa N."/>
        </authorList>
    </citation>
    <scope>NUCLEOTIDE SEQUENCE [LARGE SCALE GENOMIC DNA]</scope>
    <source>
        <strain evidence="2 3">NBRC 101101</strain>
    </source>
</reference>
<organism evidence="2 3">
    <name type="scientific">Cellulomonas persica</name>
    <dbReference type="NCBI Taxonomy" id="76861"/>
    <lineage>
        <taxon>Bacteria</taxon>
        <taxon>Bacillati</taxon>
        <taxon>Actinomycetota</taxon>
        <taxon>Actinomycetes</taxon>
        <taxon>Micrococcales</taxon>
        <taxon>Cellulomonadaceae</taxon>
        <taxon>Cellulomonas</taxon>
    </lineage>
</organism>
<evidence type="ECO:0000313" key="3">
    <source>
        <dbReference type="Proteomes" id="UP000321386"/>
    </source>
</evidence>
<dbReference type="Proteomes" id="UP000321386">
    <property type="component" value="Unassembled WGS sequence"/>
</dbReference>
<evidence type="ECO:0000256" key="1">
    <source>
        <dbReference type="SAM" id="MobiDB-lite"/>
    </source>
</evidence>
<feature type="region of interest" description="Disordered" evidence="1">
    <location>
        <begin position="1"/>
        <end position="109"/>
    </location>
</feature>
<protein>
    <submittedName>
        <fullName evidence="2">Uncharacterized protein</fullName>
    </submittedName>
</protein>
<gene>
    <name evidence="2" type="ORF">CPE01_28480</name>
</gene>
<dbReference type="EMBL" id="BJUA01000017">
    <property type="protein sequence ID" value="GEK19115.1"/>
    <property type="molecule type" value="Genomic_DNA"/>
</dbReference>
<feature type="compositionally biased region" description="Basic and acidic residues" evidence="1">
    <location>
        <begin position="91"/>
        <end position="109"/>
    </location>
</feature>
<evidence type="ECO:0000313" key="2">
    <source>
        <dbReference type="EMBL" id="GEK19115.1"/>
    </source>
</evidence>
<dbReference type="RefSeq" id="WP_146807484.1">
    <property type="nucleotide sequence ID" value="NZ_BJUA01000017.1"/>
</dbReference>
<name>A0A510V1Y5_9CELL</name>
<comment type="caution">
    <text evidence="2">The sequence shown here is derived from an EMBL/GenBank/DDBJ whole genome shotgun (WGS) entry which is preliminary data.</text>
</comment>
<dbReference type="AlphaFoldDB" id="A0A510V1Y5"/>